<dbReference type="PANTHER" id="PTHR35205:SF1">
    <property type="entry name" value="ZU5 DOMAIN-CONTAINING PROTEIN"/>
    <property type="match status" value="1"/>
</dbReference>
<comment type="caution">
    <text evidence="4">The sequence shown here is derived from an EMBL/GenBank/DDBJ whole genome shotgun (WGS) entry which is preliminary data.</text>
</comment>
<feature type="domain" description="NB-ARC" evidence="3">
    <location>
        <begin position="105"/>
        <end position="223"/>
    </location>
</feature>
<evidence type="ECO:0000313" key="5">
    <source>
        <dbReference type="Proteomes" id="UP000661858"/>
    </source>
</evidence>
<dbReference type="Gene3D" id="3.40.50.300">
    <property type="entry name" value="P-loop containing nucleotide triphosphate hydrolases"/>
    <property type="match status" value="1"/>
</dbReference>
<feature type="compositionally biased region" description="Basic and acidic residues" evidence="1">
    <location>
        <begin position="315"/>
        <end position="326"/>
    </location>
</feature>
<dbReference type="InterPro" id="IPR027417">
    <property type="entry name" value="P-loop_NTPase"/>
</dbReference>
<keyword evidence="2" id="KW-1133">Transmembrane helix</keyword>
<protein>
    <recommendedName>
        <fullName evidence="3">NB-ARC domain-containing protein</fullName>
    </recommendedName>
</protein>
<feature type="transmembrane region" description="Helical" evidence="2">
    <location>
        <begin position="415"/>
        <end position="437"/>
    </location>
</feature>
<organism evidence="4 5">
    <name type="scientific">Streptomyces actinomycinicus</name>
    <dbReference type="NCBI Taxonomy" id="1695166"/>
    <lineage>
        <taxon>Bacteria</taxon>
        <taxon>Bacillati</taxon>
        <taxon>Actinomycetota</taxon>
        <taxon>Actinomycetes</taxon>
        <taxon>Kitasatosporales</taxon>
        <taxon>Streptomycetaceae</taxon>
        <taxon>Streptomyces</taxon>
    </lineage>
</organism>
<name>A0A937EFV7_9ACTN</name>
<feature type="transmembrane region" description="Helical" evidence="2">
    <location>
        <begin position="386"/>
        <end position="403"/>
    </location>
</feature>
<keyword evidence="2" id="KW-0812">Transmembrane</keyword>
<dbReference type="AlphaFoldDB" id="A0A937EFV7"/>
<evidence type="ECO:0000259" key="3">
    <source>
        <dbReference type="Pfam" id="PF00931"/>
    </source>
</evidence>
<accession>A0A937EFV7</accession>
<feature type="compositionally biased region" description="Pro residues" evidence="1">
    <location>
        <begin position="336"/>
        <end position="358"/>
    </location>
</feature>
<evidence type="ECO:0000256" key="1">
    <source>
        <dbReference type="SAM" id="MobiDB-lite"/>
    </source>
</evidence>
<feature type="transmembrane region" description="Helical" evidence="2">
    <location>
        <begin position="449"/>
        <end position="470"/>
    </location>
</feature>
<dbReference type="SUPFAM" id="SSF52540">
    <property type="entry name" value="P-loop containing nucleoside triphosphate hydrolases"/>
    <property type="match status" value="1"/>
</dbReference>
<dbReference type="GO" id="GO:0043531">
    <property type="term" value="F:ADP binding"/>
    <property type="evidence" value="ECO:0007669"/>
    <property type="project" value="InterPro"/>
</dbReference>
<evidence type="ECO:0000313" key="4">
    <source>
        <dbReference type="EMBL" id="MBL1082248.1"/>
    </source>
</evidence>
<dbReference type="PANTHER" id="PTHR35205">
    <property type="entry name" value="NB-ARC AND TPR DOMAIN PROTEIN"/>
    <property type="match status" value="1"/>
</dbReference>
<reference evidence="4" key="1">
    <citation type="submission" date="2021-01" db="EMBL/GenBank/DDBJ databases">
        <title>WGS of actinomycetes isolated from Thailand.</title>
        <authorList>
            <person name="Thawai C."/>
        </authorList>
    </citation>
    <scope>NUCLEOTIDE SEQUENCE</scope>
    <source>
        <strain evidence="4">RCU-197</strain>
    </source>
</reference>
<keyword evidence="2" id="KW-0472">Membrane</keyword>
<dbReference type="InterPro" id="IPR002182">
    <property type="entry name" value="NB-ARC"/>
</dbReference>
<keyword evidence="5" id="KW-1185">Reference proteome</keyword>
<evidence type="ECO:0000256" key="2">
    <source>
        <dbReference type="SAM" id="Phobius"/>
    </source>
</evidence>
<feature type="region of interest" description="Disordered" evidence="1">
    <location>
        <begin position="297"/>
        <end position="381"/>
    </location>
</feature>
<dbReference type="Proteomes" id="UP000661858">
    <property type="component" value="Unassembled WGS sequence"/>
</dbReference>
<dbReference type="Pfam" id="PF00931">
    <property type="entry name" value="NB-ARC"/>
    <property type="match status" value="1"/>
</dbReference>
<dbReference type="EMBL" id="JAERRK010000004">
    <property type="protein sequence ID" value="MBL1082248.1"/>
    <property type="molecule type" value="Genomic_DNA"/>
</dbReference>
<sequence length="474" mass="49782">MVGVPYGADRSGGVEHREPDESIAEAHGVGGDHVDFRGGTFHGTVIAKVVAGRPPASWPHQVGAIPPSAVCFQNRAEAGRLTAFLARSGTVVITSQPARAGLGPGLSGVGKTQLAAHYARTAWQAGDLDVLVWITATTAQSITTGYAQAASELLGVDPADQRAATTFLAWLEPKAGQRPCRWLVVLDDVADPADLTGLWPPASPTGRTLVTTRRQDAALTTGRHRVPVGVFTPAESLAYLTTALPTHARTDGQLASLAEDLGHLPLALSQAAAYLTDSRTPIADYRQALADRTTALRDTLARDRRPAPTRSALPDADHSVLARDAAEAAEASAKPQPQPPTTPPAPPGFGPPQEPGFEPPHHTPFVPPRPRRPPLSRSPRGPVSRAVRLLLALALIPLTWLMVMPLQSGTESTRLLAGLGLFVAPVLGLWLSCSAVARRSGRLSKAVKIQATVGILVHGTTALTLLIGAMNDLN</sequence>
<proteinExistence type="predicted"/>
<gene>
    <name evidence="4" type="ORF">JK359_09670</name>
</gene>